<feature type="transmembrane region" description="Helical" evidence="3">
    <location>
        <begin position="45"/>
        <end position="67"/>
    </location>
</feature>
<keyword evidence="5" id="KW-1185">Reference proteome</keyword>
<dbReference type="GO" id="GO:0016020">
    <property type="term" value="C:membrane"/>
    <property type="evidence" value="ECO:0007669"/>
    <property type="project" value="UniProtKB-SubCell"/>
</dbReference>
<dbReference type="SUPFAM" id="SSF103473">
    <property type="entry name" value="MFS general substrate transporter"/>
    <property type="match status" value="1"/>
</dbReference>
<feature type="compositionally biased region" description="Low complexity" evidence="2">
    <location>
        <begin position="9"/>
        <end position="20"/>
    </location>
</feature>
<comment type="subcellular location">
    <subcellularLocation>
        <location evidence="1">Membrane</location>
        <topology evidence="1">Multi-pass membrane protein</topology>
    </subcellularLocation>
</comment>
<dbReference type="AlphaFoldDB" id="A0A8D2DTX4"/>
<feature type="region of interest" description="Disordered" evidence="2">
    <location>
        <begin position="1"/>
        <end position="35"/>
    </location>
</feature>
<dbReference type="Ensembl" id="ENSSVLT00005033005.1">
    <property type="protein sequence ID" value="ENSSVLP00005029719.1"/>
    <property type="gene ID" value="ENSSVLG00005023453.1"/>
</dbReference>
<reference evidence="4" key="2">
    <citation type="submission" date="2025-09" db="UniProtKB">
        <authorList>
            <consortium name="Ensembl"/>
        </authorList>
    </citation>
    <scope>IDENTIFICATION</scope>
</reference>
<proteinExistence type="predicted"/>
<organism evidence="4 5">
    <name type="scientific">Sciurus vulgaris</name>
    <name type="common">Eurasian red squirrel</name>
    <dbReference type="NCBI Taxonomy" id="55149"/>
    <lineage>
        <taxon>Eukaryota</taxon>
        <taxon>Metazoa</taxon>
        <taxon>Chordata</taxon>
        <taxon>Craniata</taxon>
        <taxon>Vertebrata</taxon>
        <taxon>Euteleostomi</taxon>
        <taxon>Mammalia</taxon>
        <taxon>Eutheria</taxon>
        <taxon>Euarchontoglires</taxon>
        <taxon>Glires</taxon>
        <taxon>Rodentia</taxon>
        <taxon>Sciuromorpha</taxon>
        <taxon>Sciuridae</taxon>
        <taxon>Sciurinae</taxon>
        <taxon>Sciurini</taxon>
        <taxon>Sciurus</taxon>
    </lineage>
</organism>
<name>A0A8D2DTX4_SCIVU</name>
<evidence type="ECO:0000313" key="5">
    <source>
        <dbReference type="Proteomes" id="UP000694564"/>
    </source>
</evidence>
<keyword evidence="3" id="KW-0812">Transmembrane</keyword>
<reference evidence="4" key="1">
    <citation type="submission" date="2025-08" db="UniProtKB">
        <authorList>
            <consortium name="Ensembl"/>
        </authorList>
    </citation>
    <scope>IDENTIFICATION</scope>
</reference>
<keyword evidence="3" id="KW-1133">Transmembrane helix</keyword>
<accession>A0A8D2DTX4</accession>
<evidence type="ECO:0000256" key="1">
    <source>
        <dbReference type="ARBA" id="ARBA00004141"/>
    </source>
</evidence>
<dbReference type="GeneTree" id="ENSGT01050000247829"/>
<protein>
    <submittedName>
        <fullName evidence="4">Uncharacterized protein</fullName>
    </submittedName>
</protein>
<dbReference type="OrthoDB" id="10262656at2759"/>
<evidence type="ECO:0000313" key="4">
    <source>
        <dbReference type="Ensembl" id="ENSSVLP00005029719.1"/>
    </source>
</evidence>
<evidence type="ECO:0000256" key="3">
    <source>
        <dbReference type="SAM" id="Phobius"/>
    </source>
</evidence>
<dbReference type="InterPro" id="IPR036259">
    <property type="entry name" value="MFS_trans_sf"/>
</dbReference>
<dbReference type="Proteomes" id="UP000694564">
    <property type="component" value="Chromosome 18"/>
</dbReference>
<sequence length="148" mass="15606">MELGGRRGLGLAPGLASATREPPPEPRTVPETTPPGPRAIRARRFLLCLYLVGFLDLFGVSMVVPLLSLHVKSLGASPTVAGIVVCSKSVTSAVLCQEGICPLARGGGRAEISFDGSLSRRTHVSPPFSHSFLVFLLIPKFTITNKSG</sequence>
<dbReference type="Gene3D" id="1.20.1250.20">
    <property type="entry name" value="MFS general substrate transporter like domains"/>
    <property type="match status" value="1"/>
</dbReference>
<evidence type="ECO:0000256" key="2">
    <source>
        <dbReference type="SAM" id="MobiDB-lite"/>
    </source>
</evidence>
<keyword evidence="3" id="KW-0472">Membrane</keyword>